<name>A0A6B0RGH2_9CETA</name>
<evidence type="ECO:0000313" key="4">
    <source>
        <dbReference type="Proteomes" id="UP000322234"/>
    </source>
</evidence>
<dbReference type="AlphaFoldDB" id="A0A6B0RGH2"/>
<protein>
    <recommendedName>
        <fullName evidence="5">Protein FAM228B</fullName>
    </recommendedName>
</protein>
<comment type="similarity">
    <text evidence="1">Belongs to the FAM228 family.</text>
</comment>
<evidence type="ECO:0000256" key="2">
    <source>
        <dbReference type="SAM" id="MobiDB-lite"/>
    </source>
</evidence>
<comment type="caution">
    <text evidence="3">The sequence shown here is derived from an EMBL/GenBank/DDBJ whole genome shotgun (WGS) entry which is preliminary data.</text>
</comment>
<gene>
    <name evidence="3" type="ORF">E5288_WYG018068</name>
</gene>
<dbReference type="PANTHER" id="PTHR28584:SF2">
    <property type="entry name" value="PROTEIN FAM228A"/>
    <property type="match status" value="1"/>
</dbReference>
<feature type="region of interest" description="Disordered" evidence="2">
    <location>
        <begin position="519"/>
        <end position="557"/>
    </location>
</feature>
<dbReference type="Proteomes" id="UP000322234">
    <property type="component" value="Unassembled WGS sequence"/>
</dbReference>
<organism evidence="3 4">
    <name type="scientific">Bos mutus</name>
    <name type="common">wild yak</name>
    <dbReference type="NCBI Taxonomy" id="72004"/>
    <lineage>
        <taxon>Eukaryota</taxon>
        <taxon>Metazoa</taxon>
        <taxon>Chordata</taxon>
        <taxon>Craniata</taxon>
        <taxon>Vertebrata</taxon>
        <taxon>Euteleostomi</taxon>
        <taxon>Mammalia</taxon>
        <taxon>Eutheria</taxon>
        <taxon>Laurasiatheria</taxon>
        <taxon>Artiodactyla</taxon>
        <taxon>Ruminantia</taxon>
        <taxon>Pecora</taxon>
        <taxon>Bovidae</taxon>
        <taxon>Bovinae</taxon>
        <taxon>Bos</taxon>
    </lineage>
</organism>
<reference evidence="3" key="1">
    <citation type="submission" date="2019-10" db="EMBL/GenBank/DDBJ databases">
        <title>The sequence and de novo assembly of the wild yak genome.</title>
        <authorList>
            <person name="Liu Y."/>
        </authorList>
    </citation>
    <scope>NUCLEOTIDE SEQUENCE [LARGE SCALE GENOMIC DNA]</scope>
    <source>
        <strain evidence="3">WY2019</strain>
    </source>
</reference>
<evidence type="ECO:0000256" key="1">
    <source>
        <dbReference type="ARBA" id="ARBA00007753"/>
    </source>
</evidence>
<feature type="region of interest" description="Disordered" evidence="2">
    <location>
        <begin position="466"/>
        <end position="486"/>
    </location>
</feature>
<keyword evidence="4" id="KW-1185">Reference proteome</keyword>
<dbReference type="EMBL" id="VBQZ03000040">
    <property type="protein sequence ID" value="MXQ87757.1"/>
    <property type="molecule type" value="Genomic_DNA"/>
</dbReference>
<dbReference type="PANTHER" id="PTHR28584">
    <property type="entry name" value="FAMILY WITH SEQUENCE SIMILARITY 228 MEMBER A"/>
    <property type="match status" value="1"/>
</dbReference>
<proteinExistence type="inferred from homology"/>
<evidence type="ECO:0000313" key="3">
    <source>
        <dbReference type="EMBL" id="MXQ87757.1"/>
    </source>
</evidence>
<accession>A0A6B0RGH2</accession>
<evidence type="ECO:0008006" key="5">
    <source>
        <dbReference type="Google" id="ProtNLM"/>
    </source>
</evidence>
<dbReference type="InterPro" id="IPR040046">
    <property type="entry name" value="FAM228"/>
</dbReference>
<sequence>MKSYENDPITDKLPKLKSSREWLEPQPLSFMEVLAKEDVDTAIQSILYRENYIIKELDKCLKHHDFLNARRKEILYKRWVDHVADPLQKKIIEKVTSYKKIKKRRQEELDGFLKYVNKKGNAFIEHYDPKEYDPFYMNRENPNFLKVTIPPFRDPLKKAQYDKDDGKRILLQCETGKIYTMKEFKEVEKAKLHSRFPGISNSRHLMTPNEWIRLPPNYIESEFCKRSRLKIKVNFNESSFDLKPSARTPHPEFQKEDKAVHYKDCIIYMAATKLSNCGKHFGPEQLEKWPELESVTLMEALAREDIDEAVYAILFRENCIAKRLDTYFQHLDAFKERKKELLHKKWTENVAKPLQQRIMEKVISYKALEKTKQENFEYFLKHTNKTEIIFGDFYDPEVYNPFYMTKKDPNYGKVAVPPFCDPLFIRQQETDEEQRAVFQYTTGTLQYARLPQFTFSLHSMVSKDRPKASARPVGSKTHSKCSPEKPVCAEEKFPPYKVKMTSDVNQTVFQRRFYSSKISQESKRHEKKGLALGTGQHRPRSWVAGEGQQRRRSQPVDRRVMTAEVLGQHLAALQLGDRTDFTLQNPEAK</sequence>